<protein>
    <recommendedName>
        <fullName evidence="12">ABC transporter permease</fullName>
    </recommendedName>
</protein>
<dbReference type="PANTHER" id="PTHR11795">
    <property type="entry name" value="BRANCHED-CHAIN AMINO ACID TRANSPORT SYSTEM PERMEASE PROTEIN LIVH"/>
    <property type="match status" value="1"/>
</dbReference>
<comment type="caution">
    <text evidence="10">The sequence shown here is derived from an EMBL/GenBank/DDBJ whole genome shotgun (WGS) entry which is preliminary data.</text>
</comment>
<comment type="similarity">
    <text evidence="8">Belongs to the binding-protein-dependent transport system permease family. LivHM subfamily.</text>
</comment>
<feature type="transmembrane region" description="Helical" evidence="9">
    <location>
        <begin position="253"/>
        <end position="272"/>
    </location>
</feature>
<dbReference type="CDD" id="cd06582">
    <property type="entry name" value="TM_PBP1_LivH_like"/>
    <property type="match status" value="1"/>
</dbReference>
<keyword evidence="4 9" id="KW-0812">Transmembrane</keyword>
<reference evidence="10 11" key="1">
    <citation type="submission" date="2015-09" db="EMBL/GenBank/DDBJ databases">
        <authorList>
            <consortium name="Swine Surveillance"/>
        </authorList>
    </citation>
    <scope>NUCLEOTIDE SEQUENCE [LARGE SCALE GENOMIC DNA]</scope>
    <source>
        <strain evidence="10 11">16</strain>
    </source>
</reference>
<feature type="transmembrane region" description="Helical" evidence="9">
    <location>
        <begin position="44"/>
        <end position="64"/>
    </location>
</feature>
<dbReference type="InterPro" id="IPR001851">
    <property type="entry name" value="ABC_transp_permease"/>
</dbReference>
<dbReference type="EMBL" id="LJYW01000001">
    <property type="protein sequence ID" value="KPL54145.1"/>
    <property type="molecule type" value="Genomic_DNA"/>
</dbReference>
<dbReference type="PANTHER" id="PTHR11795:SF450">
    <property type="entry name" value="ABC TRANSPORTER PERMEASE PROTEIN"/>
    <property type="match status" value="1"/>
</dbReference>
<evidence type="ECO:0000256" key="8">
    <source>
        <dbReference type="ARBA" id="ARBA00037998"/>
    </source>
</evidence>
<feature type="transmembrane region" description="Helical" evidence="9">
    <location>
        <begin position="70"/>
        <end position="92"/>
    </location>
</feature>
<keyword evidence="2" id="KW-0813">Transport</keyword>
<evidence type="ECO:0000256" key="2">
    <source>
        <dbReference type="ARBA" id="ARBA00022448"/>
    </source>
</evidence>
<evidence type="ECO:0000256" key="3">
    <source>
        <dbReference type="ARBA" id="ARBA00022475"/>
    </source>
</evidence>
<evidence type="ECO:0008006" key="12">
    <source>
        <dbReference type="Google" id="ProtNLM"/>
    </source>
</evidence>
<feature type="transmembrane region" description="Helical" evidence="9">
    <location>
        <begin position="14"/>
        <end position="37"/>
    </location>
</feature>
<feature type="transmembrane region" description="Helical" evidence="9">
    <location>
        <begin position="144"/>
        <end position="171"/>
    </location>
</feature>
<evidence type="ECO:0000256" key="4">
    <source>
        <dbReference type="ARBA" id="ARBA00022692"/>
    </source>
</evidence>
<dbReference type="GO" id="GO:0006865">
    <property type="term" value="P:amino acid transport"/>
    <property type="evidence" value="ECO:0007669"/>
    <property type="project" value="UniProtKB-KW"/>
</dbReference>
<dbReference type="AlphaFoldDB" id="A0A0N8GFF1"/>
<evidence type="ECO:0000256" key="9">
    <source>
        <dbReference type="SAM" id="Phobius"/>
    </source>
</evidence>
<evidence type="ECO:0000256" key="5">
    <source>
        <dbReference type="ARBA" id="ARBA00022970"/>
    </source>
</evidence>
<accession>A0A0N8GFF1</accession>
<keyword evidence="11" id="KW-1185">Reference proteome</keyword>
<reference evidence="10 11" key="2">
    <citation type="submission" date="2015-10" db="EMBL/GenBank/DDBJ databases">
        <title>Draft Genome Sequence of Prosthecomicrobium hirschii ATCC 27832.</title>
        <authorList>
            <person name="Daniel J."/>
            <person name="Givan S.A."/>
            <person name="Brun Y.V."/>
            <person name="Brown P.J."/>
        </authorList>
    </citation>
    <scope>NUCLEOTIDE SEQUENCE [LARGE SCALE GENOMIC DNA]</scope>
    <source>
        <strain evidence="10 11">16</strain>
    </source>
</reference>
<keyword evidence="5" id="KW-0029">Amino-acid transport</keyword>
<keyword evidence="6 9" id="KW-1133">Transmembrane helix</keyword>
<dbReference type="STRING" id="665126.ABB55_19600"/>
<keyword evidence="7 9" id="KW-0472">Membrane</keyword>
<evidence type="ECO:0000256" key="1">
    <source>
        <dbReference type="ARBA" id="ARBA00004651"/>
    </source>
</evidence>
<dbReference type="GO" id="GO:0022857">
    <property type="term" value="F:transmembrane transporter activity"/>
    <property type="evidence" value="ECO:0007669"/>
    <property type="project" value="InterPro"/>
</dbReference>
<feature type="transmembrane region" description="Helical" evidence="9">
    <location>
        <begin position="192"/>
        <end position="219"/>
    </location>
</feature>
<name>A0A0N8GFF1_9HYPH</name>
<evidence type="ECO:0000313" key="10">
    <source>
        <dbReference type="EMBL" id="KPL54145.1"/>
    </source>
</evidence>
<sequence>MTARSPPMPDAVQFIQSLVNGVGVGLIYGLVGIGFCVIYNASGIVNFAQGVFVMLGGMACEVLLRKFHLPLPIAFLIAVPFVALVGLLMEVLVVRPMWNRGSPLFAIILATLATQIMIERITILTVDEQPHTFQEFTLGGPLKIGAIAIPYQLFWIVGCGALMVGLLWLFFTRTRAGRALRACSQNREAAALLGIPVGAMLLLSFALSAALGAVAGILVTPMQAIAFNSGTPFGVSGFIAAIIGGFGNAAGALAGGILLGVLQAVAIVLLGAGFKNVAALTALLFVLFLFPSGLFAGLKPKAH</sequence>
<dbReference type="GO" id="GO:0005886">
    <property type="term" value="C:plasma membrane"/>
    <property type="evidence" value="ECO:0007669"/>
    <property type="project" value="UniProtKB-SubCell"/>
</dbReference>
<feature type="transmembrane region" description="Helical" evidence="9">
    <location>
        <begin position="225"/>
        <end position="246"/>
    </location>
</feature>
<dbReference type="Pfam" id="PF02653">
    <property type="entry name" value="BPD_transp_2"/>
    <property type="match status" value="1"/>
</dbReference>
<proteinExistence type="inferred from homology"/>
<comment type="subcellular location">
    <subcellularLocation>
        <location evidence="1">Cell membrane</location>
        <topology evidence="1">Multi-pass membrane protein</topology>
    </subcellularLocation>
</comment>
<dbReference type="Proteomes" id="UP000048984">
    <property type="component" value="Unassembled WGS sequence"/>
</dbReference>
<gene>
    <name evidence="10" type="ORF">ABB55_19600</name>
</gene>
<evidence type="ECO:0000256" key="6">
    <source>
        <dbReference type="ARBA" id="ARBA00022989"/>
    </source>
</evidence>
<evidence type="ECO:0000256" key="7">
    <source>
        <dbReference type="ARBA" id="ARBA00023136"/>
    </source>
</evidence>
<keyword evidence="3" id="KW-1003">Cell membrane</keyword>
<feature type="transmembrane region" description="Helical" evidence="9">
    <location>
        <begin position="278"/>
        <end position="298"/>
    </location>
</feature>
<feature type="transmembrane region" description="Helical" evidence="9">
    <location>
        <begin position="104"/>
        <end position="124"/>
    </location>
</feature>
<dbReference type="InterPro" id="IPR052157">
    <property type="entry name" value="BCAA_transport_permease"/>
</dbReference>
<organism evidence="10 11">
    <name type="scientific">Prosthecodimorpha hirschii</name>
    <dbReference type="NCBI Taxonomy" id="665126"/>
    <lineage>
        <taxon>Bacteria</taxon>
        <taxon>Pseudomonadati</taxon>
        <taxon>Pseudomonadota</taxon>
        <taxon>Alphaproteobacteria</taxon>
        <taxon>Hyphomicrobiales</taxon>
        <taxon>Ancalomicrobiaceae</taxon>
        <taxon>Prosthecodimorpha</taxon>
    </lineage>
</organism>
<evidence type="ECO:0000313" key="11">
    <source>
        <dbReference type="Proteomes" id="UP000048984"/>
    </source>
</evidence>